<sequence>MPSKRELPPEPPIPAPKPEDVAQSEASKPRPLSPYSMYDDLKPPTSPTPTPSSSLDLQEKEQAKFTPQKHQPLSPYTVYEDLKPPKSPTPTPSTASSLKDINVDGVVSLGLNSGKGSVSGANCKELAAKPDVDGFLVCGASLKPEFIDIIKSATVKSST</sequence>
<evidence type="ECO:0000313" key="14">
    <source>
        <dbReference type="RefSeq" id="XP_039126019.1"/>
    </source>
</evidence>
<evidence type="ECO:0000313" key="11">
    <source>
        <dbReference type="RefSeq" id="XP_039126016.1"/>
    </source>
</evidence>
<dbReference type="RefSeq" id="XP_039126020.1">
    <property type="nucleotide sequence ID" value="XM_039270086.1"/>
</dbReference>
<dbReference type="RefSeq" id="XP_039126018.1">
    <property type="nucleotide sequence ID" value="XM_039270084.1"/>
</dbReference>
<organism evidence="6 8">
    <name type="scientific">Dioscorea cayennensis subsp. rotundata</name>
    <name type="common">White Guinea yam</name>
    <name type="synonym">Dioscorea rotundata</name>
    <dbReference type="NCBI Taxonomy" id="55577"/>
    <lineage>
        <taxon>Eukaryota</taxon>
        <taxon>Viridiplantae</taxon>
        <taxon>Streptophyta</taxon>
        <taxon>Embryophyta</taxon>
        <taxon>Tracheophyta</taxon>
        <taxon>Spermatophyta</taxon>
        <taxon>Magnoliopsida</taxon>
        <taxon>Liliopsida</taxon>
        <taxon>Dioscoreales</taxon>
        <taxon>Dioscoreaceae</taxon>
        <taxon>Dioscorea</taxon>
    </lineage>
</organism>
<dbReference type="InterPro" id="IPR000652">
    <property type="entry name" value="Triosephosphate_isomerase"/>
</dbReference>
<dbReference type="RefSeq" id="XP_039126014.1">
    <property type="nucleotide sequence ID" value="XM_039270080.1"/>
</dbReference>
<comment type="similarity">
    <text evidence="1">Belongs to the triosephosphate isomerase family.</text>
</comment>
<dbReference type="InterPro" id="IPR013785">
    <property type="entry name" value="Aldolase_TIM"/>
</dbReference>
<dbReference type="SUPFAM" id="SSF51351">
    <property type="entry name" value="Triosephosphate isomerase (TIM)"/>
    <property type="match status" value="1"/>
</dbReference>
<dbReference type="GeneID" id="120262037"/>
<dbReference type="RefSeq" id="XP_039126016.1">
    <property type="nucleotide sequence ID" value="XM_039270082.1"/>
</dbReference>
<gene>
    <name evidence="7 8 9 10 11 12 13 14 15 16 17" type="primary">LOC120262037</name>
</gene>
<dbReference type="PANTHER" id="PTHR47285:SF1">
    <property type="entry name" value="PROTEIN TIC 62, CHLOROPLASTIC"/>
    <property type="match status" value="1"/>
</dbReference>
<dbReference type="RefSeq" id="XP_039126017.1">
    <property type="nucleotide sequence ID" value="XM_039270083.1"/>
</dbReference>
<dbReference type="Pfam" id="PF00121">
    <property type="entry name" value="TIM"/>
    <property type="match status" value="1"/>
</dbReference>
<evidence type="ECO:0000256" key="1">
    <source>
        <dbReference type="ARBA" id="ARBA00007422"/>
    </source>
</evidence>
<dbReference type="RefSeq" id="XP_039126013.1">
    <property type="nucleotide sequence ID" value="XM_039270079.1"/>
</dbReference>
<evidence type="ECO:0000313" key="15">
    <source>
        <dbReference type="RefSeq" id="XP_039126020.1"/>
    </source>
</evidence>
<dbReference type="AlphaFoldDB" id="A0AB40BGB8"/>
<reference evidence="7 8" key="1">
    <citation type="submission" date="2025-04" db="UniProtKB">
        <authorList>
            <consortium name="RefSeq"/>
        </authorList>
    </citation>
    <scope>IDENTIFICATION</scope>
</reference>
<dbReference type="GO" id="GO:0004807">
    <property type="term" value="F:triose-phosphate isomerase activity"/>
    <property type="evidence" value="ECO:0007669"/>
    <property type="project" value="InterPro"/>
</dbReference>
<evidence type="ECO:0000313" key="8">
    <source>
        <dbReference type="RefSeq" id="XP_039126013.1"/>
    </source>
</evidence>
<comment type="subunit">
    <text evidence="2">Homodimer.</text>
</comment>
<dbReference type="RefSeq" id="XP_039126015.1">
    <property type="nucleotide sequence ID" value="XM_039270081.1"/>
</dbReference>
<evidence type="ECO:0000313" key="9">
    <source>
        <dbReference type="RefSeq" id="XP_039126014.1"/>
    </source>
</evidence>
<evidence type="ECO:0000256" key="2">
    <source>
        <dbReference type="ARBA" id="ARBA00011738"/>
    </source>
</evidence>
<evidence type="ECO:0000256" key="4">
    <source>
        <dbReference type="ARBA" id="ARBA00024331"/>
    </source>
</evidence>
<dbReference type="Proteomes" id="UP001515500">
    <property type="component" value="Chromosome 5"/>
</dbReference>
<dbReference type="PANTHER" id="PTHR47285">
    <property type="entry name" value="PROTEIN TIC 62, CHLOROPLASTIC"/>
    <property type="match status" value="1"/>
</dbReference>
<dbReference type="RefSeq" id="XP_039126022.1">
    <property type="nucleotide sequence ID" value="XM_039270088.1"/>
</dbReference>
<dbReference type="PROSITE" id="PS51440">
    <property type="entry name" value="TIM_2"/>
    <property type="match status" value="1"/>
</dbReference>
<accession>A0AB40BGB8</accession>
<dbReference type="RefSeq" id="XP_039126019.1">
    <property type="nucleotide sequence ID" value="XM_039270085.1"/>
</dbReference>
<evidence type="ECO:0000313" key="12">
    <source>
        <dbReference type="RefSeq" id="XP_039126017.1"/>
    </source>
</evidence>
<dbReference type="RefSeq" id="XP_039126012.1">
    <property type="nucleotide sequence ID" value="XM_039270078.1"/>
</dbReference>
<dbReference type="RefSeq" id="XP_039126021.1">
    <property type="nucleotide sequence ID" value="XM_039270087.1"/>
</dbReference>
<evidence type="ECO:0000256" key="5">
    <source>
        <dbReference type="SAM" id="MobiDB-lite"/>
    </source>
</evidence>
<dbReference type="InterPro" id="IPR035990">
    <property type="entry name" value="TIM_sf"/>
</dbReference>
<proteinExistence type="inferred from homology"/>
<evidence type="ECO:0000313" key="17">
    <source>
        <dbReference type="RefSeq" id="XP_039126022.1"/>
    </source>
</evidence>
<protein>
    <submittedName>
        <fullName evidence="7 8">Protein TIC 62, chloroplastic-like</fullName>
    </submittedName>
</protein>
<evidence type="ECO:0000313" key="6">
    <source>
        <dbReference type="Proteomes" id="UP001515500"/>
    </source>
</evidence>
<keyword evidence="6" id="KW-1185">Reference proteome</keyword>
<evidence type="ECO:0000313" key="10">
    <source>
        <dbReference type="RefSeq" id="XP_039126015.1"/>
    </source>
</evidence>
<name>A0AB40BGB8_DIOCR</name>
<evidence type="ECO:0000256" key="3">
    <source>
        <dbReference type="ARBA" id="ARBA00023235"/>
    </source>
</evidence>
<evidence type="ECO:0000313" key="7">
    <source>
        <dbReference type="RefSeq" id="XP_039126012.1"/>
    </source>
</evidence>
<dbReference type="Gene3D" id="3.20.20.70">
    <property type="entry name" value="Aldolase class I"/>
    <property type="match status" value="1"/>
</dbReference>
<keyword evidence="3" id="KW-0413">Isomerase</keyword>
<dbReference type="InterPro" id="IPR044719">
    <property type="entry name" value="TIC62"/>
</dbReference>
<evidence type="ECO:0000313" key="13">
    <source>
        <dbReference type="RefSeq" id="XP_039126018.1"/>
    </source>
</evidence>
<evidence type="ECO:0000313" key="16">
    <source>
        <dbReference type="RefSeq" id="XP_039126021.1"/>
    </source>
</evidence>
<feature type="region of interest" description="Disordered" evidence="5">
    <location>
        <begin position="1"/>
        <end position="98"/>
    </location>
</feature>
<comment type="pathway">
    <text evidence="4">Carbohydrate biosynthesis.</text>
</comment>